<feature type="compositionally biased region" description="Acidic residues" evidence="1">
    <location>
        <begin position="329"/>
        <end position="344"/>
    </location>
</feature>
<reference evidence="2" key="1">
    <citation type="journal article" date="2022" name="bioRxiv">
        <title>Deciphering the potential niche of two novel black yeast fungi from a biological soil crust based on their genomes, phenotypes, and melanin regulation.</title>
        <authorList>
            <consortium name="DOE Joint Genome Institute"/>
            <person name="Carr E.C."/>
            <person name="Barton Q."/>
            <person name="Grambo S."/>
            <person name="Sullivan M."/>
            <person name="Renfro C.M."/>
            <person name="Kuo A."/>
            <person name="Pangilinan J."/>
            <person name="Lipzen A."/>
            <person name="Keymanesh K."/>
            <person name="Savage E."/>
            <person name="Barry K."/>
            <person name="Grigoriev I.V."/>
            <person name="Riekhof W.R."/>
            <person name="Harris S.S."/>
        </authorList>
    </citation>
    <scope>NUCLEOTIDE SEQUENCE</scope>
    <source>
        <strain evidence="2">JF 03-4F</strain>
    </source>
</reference>
<feature type="compositionally biased region" description="Basic residues" evidence="1">
    <location>
        <begin position="1"/>
        <end position="14"/>
    </location>
</feature>
<feature type="compositionally biased region" description="Basic and acidic residues" evidence="1">
    <location>
        <begin position="16"/>
        <end position="31"/>
    </location>
</feature>
<evidence type="ECO:0000313" key="3">
    <source>
        <dbReference type="Proteomes" id="UP001203852"/>
    </source>
</evidence>
<accession>A0AAN6DXN8</accession>
<proteinExistence type="predicted"/>
<organism evidence="2 3">
    <name type="scientific">Exophiala viscosa</name>
    <dbReference type="NCBI Taxonomy" id="2486360"/>
    <lineage>
        <taxon>Eukaryota</taxon>
        <taxon>Fungi</taxon>
        <taxon>Dikarya</taxon>
        <taxon>Ascomycota</taxon>
        <taxon>Pezizomycotina</taxon>
        <taxon>Eurotiomycetes</taxon>
        <taxon>Chaetothyriomycetidae</taxon>
        <taxon>Chaetothyriales</taxon>
        <taxon>Herpotrichiellaceae</taxon>
        <taxon>Exophiala</taxon>
    </lineage>
</organism>
<feature type="region of interest" description="Disordered" evidence="1">
    <location>
        <begin position="1"/>
        <end position="51"/>
    </location>
</feature>
<gene>
    <name evidence="2" type="ORF">EDD36DRAFT_439267</name>
</gene>
<keyword evidence="3" id="KW-1185">Reference proteome</keyword>
<dbReference type="EMBL" id="MU404354">
    <property type="protein sequence ID" value="KAI1613414.1"/>
    <property type="molecule type" value="Genomic_DNA"/>
</dbReference>
<feature type="region of interest" description="Disordered" evidence="1">
    <location>
        <begin position="317"/>
        <end position="357"/>
    </location>
</feature>
<name>A0AAN6DXN8_9EURO</name>
<evidence type="ECO:0000256" key="1">
    <source>
        <dbReference type="SAM" id="MobiDB-lite"/>
    </source>
</evidence>
<dbReference type="AlphaFoldDB" id="A0AAN6DXN8"/>
<sequence>MPLKGTRHKQKQTKRGVGDIKDKGLRRKFDEMNVAGPTDEAQPQTDTREPATNVEISQFPLYETWETIEEEEREAIITTHKIRTGPIAFVPEYLPVQVHVAAPTAGRFTREIESDIVACNTLEAVRDIVKNSLIFELKRTNINAARTKFAGVMIYGPTNEFTKATIHQYTRGLFLDPVAFKKWWLTVNMAKRADGDMVKIGVVLCDVDEAFAKKKDLPDFWTEPNARILGNFLDGLDLPDWDLDIEQGCRSYVKMQQQVQEARLEAAYAGGDWKVDKKRLEAEVARLKTMEGCYDALVTAIMEGDMDKAVSMATAGKKSIKGKEKAVVDDDEDDAGEDEDEEMEGPVSDSSDTDYVE</sequence>
<evidence type="ECO:0000313" key="2">
    <source>
        <dbReference type="EMBL" id="KAI1613414.1"/>
    </source>
</evidence>
<protein>
    <submittedName>
        <fullName evidence="2">Uncharacterized protein</fullName>
    </submittedName>
</protein>
<dbReference type="Proteomes" id="UP001203852">
    <property type="component" value="Unassembled WGS sequence"/>
</dbReference>
<comment type="caution">
    <text evidence="2">The sequence shown here is derived from an EMBL/GenBank/DDBJ whole genome shotgun (WGS) entry which is preliminary data.</text>
</comment>